<dbReference type="KEGG" id="acab:QRX50_29710"/>
<dbReference type="PANTHER" id="PTHR30466:SF1">
    <property type="entry name" value="FMN REDUCTASE (NADH) RUTF"/>
    <property type="match status" value="1"/>
</dbReference>
<organism evidence="3 4">
    <name type="scientific">Amycolatopsis carbonis</name>
    <dbReference type="NCBI Taxonomy" id="715471"/>
    <lineage>
        <taxon>Bacteria</taxon>
        <taxon>Bacillati</taxon>
        <taxon>Actinomycetota</taxon>
        <taxon>Actinomycetes</taxon>
        <taxon>Pseudonocardiales</taxon>
        <taxon>Pseudonocardiaceae</taxon>
        <taxon>Amycolatopsis</taxon>
    </lineage>
</organism>
<dbReference type="Gene3D" id="2.30.110.10">
    <property type="entry name" value="Electron Transport, Fmn-binding Protein, Chain A"/>
    <property type="match status" value="1"/>
</dbReference>
<keyword evidence="4" id="KW-1185">Reference proteome</keyword>
<feature type="domain" description="Flavin reductase like" evidence="2">
    <location>
        <begin position="22"/>
        <end position="163"/>
    </location>
</feature>
<gene>
    <name evidence="3" type="ORF">QRX50_29710</name>
</gene>
<dbReference type="AlphaFoldDB" id="A0A9Y2I9U8"/>
<accession>A0A9Y2I9U8</accession>
<evidence type="ECO:0000259" key="2">
    <source>
        <dbReference type="SMART" id="SM00903"/>
    </source>
</evidence>
<name>A0A9Y2I9U8_9PSEU</name>
<dbReference type="InterPro" id="IPR002563">
    <property type="entry name" value="Flavin_Rdtase-like_dom"/>
</dbReference>
<dbReference type="Pfam" id="PF01613">
    <property type="entry name" value="Flavin_Reduct"/>
    <property type="match status" value="1"/>
</dbReference>
<dbReference type="SMART" id="SM00903">
    <property type="entry name" value="Flavin_Reduct"/>
    <property type="match status" value="1"/>
</dbReference>
<evidence type="ECO:0000313" key="3">
    <source>
        <dbReference type="EMBL" id="WIX75664.1"/>
    </source>
</evidence>
<proteinExistence type="predicted"/>
<dbReference type="RefSeq" id="WP_285966429.1">
    <property type="nucleotide sequence ID" value="NZ_CP127294.1"/>
</dbReference>
<evidence type="ECO:0000313" key="4">
    <source>
        <dbReference type="Proteomes" id="UP001236014"/>
    </source>
</evidence>
<sequence length="172" mass="18279">MTDQAARKALGEVTSDLFKAAMGSVCTPVAVVTVFDGARPHGTTVSAFSSLSLAPPMVLVALDEKSDLLAVLRSSSRFGINILSHAQDDLAGRFATKGGDKFDGVSWMARAGAPHILQSACWFSCEVAQLVPGGDHTIVLGNVLETDYDDHAPLTYYRRSFGTHSVLHEQAS</sequence>
<dbReference type="Proteomes" id="UP001236014">
    <property type="component" value="Chromosome"/>
</dbReference>
<dbReference type="GO" id="GO:0010181">
    <property type="term" value="F:FMN binding"/>
    <property type="evidence" value="ECO:0007669"/>
    <property type="project" value="InterPro"/>
</dbReference>
<dbReference type="EMBL" id="CP127294">
    <property type="protein sequence ID" value="WIX75664.1"/>
    <property type="molecule type" value="Genomic_DNA"/>
</dbReference>
<keyword evidence="1" id="KW-0560">Oxidoreductase</keyword>
<reference evidence="3 4" key="1">
    <citation type="submission" date="2023-06" db="EMBL/GenBank/DDBJ databases">
        <authorList>
            <person name="Oyuntsetseg B."/>
            <person name="Kim S.B."/>
        </authorList>
    </citation>
    <scope>NUCLEOTIDE SEQUENCE [LARGE SCALE GENOMIC DNA]</scope>
    <source>
        <strain evidence="3 4">2-15</strain>
    </source>
</reference>
<dbReference type="InterPro" id="IPR012349">
    <property type="entry name" value="Split_barrel_FMN-bd"/>
</dbReference>
<protein>
    <submittedName>
        <fullName evidence="3">Flavin reductase family protein</fullName>
    </submittedName>
</protein>
<dbReference type="PANTHER" id="PTHR30466">
    <property type="entry name" value="FLAVIN REDUCTASE"/>
    <property type="match status" value="1"/>
</dbReference>
<dbReference type="SUPFAM" id="SSF50475">
    <property type="entry name" value="FMN-binding split barrel"/>
    <property type="match status" value="1"/>
</dbReference>
<dbReference type="GO" id="GO:0042602">
    <property type="term" value="F:riboflavin reductase (NADPH) activity"/>
    <property type="evidence" value="ECO:0007669"/>
    <property type="project" value="TreeGrafter"/>
</dbReference>
<dbReference type="InterPro" id="IPR050268">
    <property type="entry name" value="NADH-dep_flavin_reductase"/>
</dbReference>
<evidence type="ECO:0000256" key="1">
    <source>
        <dbReference type="ARBA" id="ARBA00023002"/>
    </source>
</evidence>